<protein>
    <submittedName>
        <fullName evidence="1">Uncharacterized protein</fullName>
    </submittedName>
</protein>
<accession>A0ABQ5EQ89</accession>
<reference evidence="1" key="2">
    <citation type="submission" date="2022-01" db="EMBL/GenBank/DDBJ databases">
        <authorList>
            <person name="Yamashiro T."/>
            <person name="Shiraishi A."/>
            <person name="Satake H."/>
            <person name="Nakayama K."/>
        </authorList>
    </citation>
    <scope>NUCLEOTIDE SEQUENCE</scope>
</reference>
<name>A0ABQ5EQ89_9ASTR</name>
<evidence type="ECO:0000313" key="2">
    <source>
        <dbReference type="Proteomes" id="UP001151760"/>
    </source>
</evidence>
<dbReference type="Proteomes" id="UP001151760">
    <property type="component" value="Unassembled WGS sequence"/>
</dbReference>
<comment type="caution">
    <text evidence="1">The sequence shown here is derived from an EMBL/GenBank/DDBJ whole genome shotgun (WGS) entry which is preliminary data.</text>
</comment>
<proteinExistence type="predicted"/>
<organism evidence="1 2">
    <name type="scientific">Tanacetum coccineum</name>
    <dbReference type="NCBI Taxonomy" id="301880"/>
    <lineage>
        <taxon>Eukaryota</taxon>
        <taxon>Viridiplantae</taxon>
        <taxon>Streptophyta</taxon>
        <taxon>Embryophyta</taxon>
        <taxon>Tracheophyta</taxon>
        <taxon>Spermatophyta</taxon>
        <taxon>Magnoliopsida</taxon>
        <taxon>eudicotyledons</taxon>
        <taxon>Gunneridae</taxon>
        <taxon>Pentapetalae</taxon>
        <taxon>asterids</taxon>
        <taxon>campanulids</taxon>
        <taxon>Asterales</taxon>
        <taxon>Asteraceae</taxon>
        <taxon>Asteroideae</taxon>
        <taxon>Anthemideae</taxon>
        <taxon>Anthemidinae</taxon>
        <taxon>Tanacetum</taxon>
    </lineage>
</organism>
<evidence type="ECO:0000313" key="1">
    <source>
        <dbReference type="EMBL" id="GJT53060.1"/>
    </source>
</evidence>
<sequence length="155" mass="17894">MISLGKRYKRLRKIPEELGIQSALPALALEQALSQSSGRKRKHMELEPEIKVPGMEYNHSLPEGVPFVNNMVIEEPEYRIFFIDVFSNQAFQIMSDVNKVRVDSLLTYLVMASNINTLENTRFCLKLRKQIAEHLDQEKLQSNKVKLESVGYKLN</sequence>
<dbReference type="EMBL" id="BQNB010016553">
    <property type="protein sequence ID" value="GJT53060.1"/>
    <property type="molecule type" value="Genomic_DNA"/>
</dbReference>
<keyword evidence="2" id="KW-1185">Reference proteome</keyword>
<gene>
    <name evidence="1" type="ORF">Tco_0988114</name>
</gene>
<reference evidence="1" key="1">
    <citation type="journal article" date="2022" name="Int. J. Mol. Sci.">
        <title>Draft Genome of Tanacetum Coccineum: Genomic Comparison of Closely Related Tanacetum-Family Plants.</title>
        <authorList>
            <person name="Yamashiro T."/>
            <person name="Shiraishi A."/>
            <person name="Nakayama K."/>
            <person name="Satake H."/>
        </authorList>
    </citation>
    <scope>NUCLEOTIDE SEQUENCE</scope>
</reference>